<dbReference type="CDD" id="cd23814">
    <property type="entry name" value="UEV_AKTIP"/>
    <property type="match status" value="1"/>
</dbReference>
<dbReference type="PROSITE" id="PS50127">
    <property type="entry name" value="UBC_2"/>
    <property type="match status" value="1"/>
</dbReference>
<dbReference type="SMART" id="SM00212">
    <property type="entry name" value="UBCc"/>
    <property type="match status" value="1"/>
</dbReference>
<evidence type="ECO:0000313" key="3">
    <source>
        <dbReference type="EMBL" id="KAL1513845.1"/>
    </source>
</evidence>
<evidence type="ECO:0000313" key="4">
    <source>
        <dbReference type="Proteomes" id="UP001566132"/>
    </source>
</evidence>
<name>A0ABD1FB06_HYPHA</name>
<feature type="domain" description="UBC core" evidence="2">
    <location>
        <begin position="54"/>
        <end position="204"/>
    </location>
</feature>
<dbReference type="InterPro" id="IPR000608">
    <property type="entry name" value="UBC"/>
</dbReference>
<dbReference type="EMBL" id="JBDJPC010000002">
    <property type="protein sequence ID" value="KAL1513845.1"/>
    <property type="molecule type" value="Genomic_DNA"/>
</dbReference>
<evidence type="ECO:0000256" key="1">
    <source>
        <dbReference type="SAM" id="MobiDB-lite"/>
    </source>
</evidence>
<dbReference type="PANTHER" id="PTHR24067">
    <property type="entry name" value="UBIQUITIN-CONJUGATING ENZYME E2"/>
    <property type="match status" value="1"/>
</dbReference>
<dbReference type="Gene3D" id="3.10.110.10">
    <property type="entry name" value="Ubiquitin Conjugating Enzyme"/>
    <property type="match status" value="1"/>
</dbReference>
<sequence>MFTSTKNDATKKETKGSFTRQGSLRRVIPSTSSDNEHLFGRQNEDLNKIFKVYRQENIILTEYKMIQSEDIRGVYVIPSKGNPLLWFGVIFARNGPYKNGVFRFNLILDDNFPDSEHPKVIFQSKVLHPVINSETNELNLHGAFPTWHKNEQHIWQVLKYVQWIFCNIEATVSHGIDKEACEMFLNDREAFNAKALELVQQNQETLYELPQEEDMHYIVFEEFNPELHKKDKMIAYVQHKDENEKNGYSWVLPGIFKPLQRPSSPISVNETKGEST</sequence>
<keyword evidence="4" id="KW-1185">Reference proteome</keyword>
<evidence type="ECO:0000259" key="2">
    <source>
        <dbReference type="PROSITE" id="PS50127"/>
    </source>
</evidence>
<dbReference type="InterPro" id="IPR050113">
    <property type="entry name" value="Ub_conjugating_enzyme"/>
</dbReference>
<dbReference type="SUPFAM" id="SSF54495">
    <property type="entry name" value="UBC-like"/>
    <property type="match status" value="1"/>
</dbReference>
<proteinExistence type="predicted"/>
<accession>A0ABD1FB06</accession>
<gene>
    <name evidence="3" type="ORF">ABEB36_003193</name>
</gene>
<dbReference type="InterPro" id="IPR016135">
    <property type="entry name" value="UBQ-conjugating_enzyme/RWD"/>
</dbReference>
<dbReference type="AlphaFoldDB" id="A0ABD1FB06"/>
<comment type="caution">
    <text evidence="3">The sequence shown here is derived from an EMBL/GenBank/DDBJ whole genome shotgun (WGS) entry which is preliminary data.</text>
</comment>
<dbReference type="Pfam" id="PF00179">
    <property type="entry name" value="UQ_con"/>
    <property type="match status" value="1"/>
</dbReference>
<dbReference type="Proteomes" id="UP001566132">
    <property type="component" value="Unassembled WGS sequence"/>
</dbReference>
<reference evidence="3 4" key="1">
    <citation type="submission" date="2024-05" db="EMBL/GenBank/DDBJ databases">
        <title>Genetic variation in Jamaican populations of the coffee berry borer (Hypothenemus hampei).</title>
        <authorList>
            <person name="Errbii M."/>
            <person name="Myrie A."/>
        </authorList>
    </citation>
    <scope>NUCLEOTIDE SEQUENCE [LARGE SCALE GENOMIC DNA]</scope>
    <source>
        <strain evidence="3">JA-Hopewell-2020-01-JO</strain>
        <tissue evidence="3">Whole body</tissue>
    </source>
</reference>
<organism evidence="3 4">
    <name type="scientific">Hypothenemus hampei</name>
    <name type="common">Coffee berry borer</name>
    <dbReference type="NCBI Taxonomy" id="57062"/>
    <lineage>
        <taxon>Eukaryota</taxon>
        <taxon>Metazoa</taxon>
        <taxon>Ecdysozoa</taxon>
        <taxon>Arthropoda</taxon>
        <taxon>Hexapoda</taxon>
        <taxon>Insecta</taxon>
        <taxon>Pterygota</taxon>
        <taxon>Neoptera</taxon>
        <taxon>Endopterygota</taxon>
        <taxon>Coleoptera</taxon>
        <taxon>Polyphaga</taxon>
        <taxon>Cucujiformia</taxon>
        <taxon>Curculionidae</taxon>
        <taxon>Scolytinae</taxon>
        <taxon>Hypothenemus</taxon>
    </lineage>
</organism>
<protein>
    <recommendedName>
        <fullName evidence="2">UBC core domain-containing protein</fullName>
    </recommendedName>
</protein>
<feature type="region of interest" description="Disordered" evidence="1">
    <location>
        <begin position="1"/>
        <end position="38"/>
    </location>
</feature>